<dbReference type="EMBL" id="SRLD01000019">
    <property type="protein sequence ID" value="TGE15986.1"/>
    <property type="molecule type" value="Genomic_DNA"/>
</dbReference>
<proteinExistence type="predicted"/>
<gene>
    <name evidence="1" type="ORF">E5J99_11190</name>
</gene>
<evidence type="ECO:0008006" key="3">
    <source>
        <dbReference type="Google" id="ProtNLM"/>
    </source>
</evidence>
<organism evidence="1 2">
    <name type="scientific">Hymenobacter elongatus</name>
    <dbReference type="NCBI Taxonomy" id="877208"/>
    <lineage>
        <taxon>Bacteria</taxon>
        <taxon>Pseudomonadati</taxon>
        <taxon>Bacteroidota</taxon>
        <taxon>Cytophagia</taxon>
        <taxon>Cytophagales</taxon>
        <taxon>Hymenobacteraceae</taxon>
        <taxon>Hymenobacter</taxon>
    </lineage>
</organism>
<protein>
    <recommendedName>
        <fullName evidence="3">Transcriptional regulator</fullName>
    </recommendedName>
</protein>
<evidence type="ECO:0000313" key="2">
    <source>
        <dbReference type="Proteomes" id="UP000297739"/>
    </source>
</evidence>
<dbReference type="OrthoDB" id="9798269at2"/>
<keyword evidence="2" id="KW-1185">Reference proteome</keyword>
<dbReference type="Proteomes" id="UP000297739">
    <property type="component" value="Unassembled WGS sequence"/>
</dbReference>
<evidence type="ECO:0000313" key="1">
    <source>
        <dbReference type="EMBL" id="TGE15986.1"/>
    </source>
</evidence>
<sequence>MNYLAVRSRFAAQGLVSSHELRQAFPDFDKRRLVEWQARGYLQRIVNRWYRFTETPVDEALLWFTANRIYQPAYLSLETAFSYHGLIPEGVYTLTSVSPRKTQEYHTPLGTFRYQHLLPRLYFGYEVLRPAGNRPVLMADLEKALLDYCYLHPELRTAADFAALRLNPDVLRDKLNFARLADYQTLFAHQRLNQRIQALLSLLPVHA</sequence>
<dbReference type="RefSeq" id="WP_135497891.1">
    <property type="nucleotide sequence ID" value="NZ_SRLD01000019.1"/>
</dbReference>
<name>A0A4Z0PLB5_9BACT</name>
<comment type="caution">
    <text evidence="1">The sequence shown here is derived from an EMBL/GenBank/DDBJ whole genome shotgun (WGS) entry which is preliminary data.</text>
</comment>
<reference evidence="1 2" key="1">
    <citation type="submission" date="2019-04" db="EMBL/GenBank/DDBJ databases">
        <authorList>
            <person name="Feng G."/>
            <person name="Zhang J."/>
            <person name="Zhu H."/>
        </authorList>
    </citation>
    <scope>NUCLEOTIDE SEQUENCE [LARGE SCALE GENOMIC DNA]</scope>
    <source>
        <strain evidence="1 2">JCM 17223</strain>
    </source>
</reference>
<accession>A0A4Z0PLB5</accession>
<dbReference type="AlphaFoldDB" id="A0A4Z0PLB5"/>